<gene>
    <name evidence="21" type="ORF">COLO4_27852</name>
</gene>
<dbReference type="GO" id="GO:0004497">
    <property type="term" value="F:monooxygenase activity"/>
    <property type="evidence" value="ECO:0007669"/>
    <property type="project" value="UniProtKB-KW"/>
</dbReference>
<keyword evidence="8" id="KW-0560">Oxidoreductase</keyword>
<dbReference type="InterPro" id="IPR002403">
    <property type="entry name" value="Cyt_P450_E_grp-IV"/>
</dbReference>
<evidence type="ECO:0000256" key="7">
    <source>
        <dbReference type="ARBA" id="ARBA00022989"/>
    </source>
</evidence>
<dbReference type="CDD" id="cd11043">
    <property type="entry name" value="CYP90-like"/>
    <property type="match status" value="1"/>
</dbReference>
<dbReference type="PANTHER" id="PTHR24286">
    <property type="entry name" value="CYTOCHROME P450 26"/>
    <property type="match status" value="1"/>
</dbReference>
<keyword evidence="6 19" id="KW-0479">Metal-binding</keyword>
<keyword evidence="9 19" id="KW-0408">Iron</keyword>
<keyword evidence="18" id="KW-0444">Lipid biosynthesis</keyword>
<evidence type="ECO:0000256" key="12">
    <source>
        <dbReference type="ARBA" id="ARBA00050693"/>
    </source>
</evidence>
<dbReference type="EMBL" id="AWUE01019705">
    <property type="protein sequence ID" value="OMO72042.1"/>
    <property type="molecule type" value="Genomic_DNA"/>
</dbReference>
<evidence type="ECO:0000256" key="14">
    <source>
        <dbReference type="ARBA" id="ARBA00051768"/>
    </source>
</evidence>
<name>A0A1R3HP40_9ROSI</name>
<comment type="caution">
    <text evidence="21">The sequence shown here is derived from an EMBL/GenBank/DDBJ whole genome shotgun (WGS) entry which is preliminary data.</text>
</comment>
<dbReference type="GO" id="GO:0010268">
    <property type="term" value="P:brassinosteroid homeostasis"/>
    <property type="evidence" value="ECO:0007669"/>
    <property type="project" value="TreeGrafter"/>
</dbReference>
<evidence type="ECO:0000256" key="19">
    <source>
        <dbReference type="PIRSR" id="PIRSR602403-1"/>
    </source>
</evidence>
<keyword evidence="18" id="KW-0443">Lipid metabolism</keyword>
<evidence type="ECO:0000256" key="5">
    <source>
        <dbReference type="ARBA" id="ARBA00022692"/>
    </source>
</evidence>
<keyword evidence="18" id="KW-1069">Brassinosteroid biosynthesis</keyword>
<accession>A0A1R3HP40</accession>
<dbReference type="Pfam" id="PF00067">
    <property type="entry name" value="p450"/>
    <property type="match status" value="1"/>
</dbReference>
<dbReference type="InterPro" id="IPR036396">
    <property type="entry name" value="Cyt_P450_sf"/>
</dbReference>
<dbReference type="AlphaFoldDB" id="A0A1R3HP40"/>
<dbReference type="GO" id="GO:0020037">
    <property type="term" value="F:heme binding"/>
    <property type="evidence" value="ECO:0007669"/>
    <property type="project" value="InterPro"/>
</dbReference>
<feature type="signal peptide" evidence="20">
    <location>
        <begin position="1"/>
        <end position="16"/>
    </location>
</feature>
<dbReference type="GO" id="GO:0005506">
    <property type="term" value="F:iron ion binding"/>
    <property type="evidence" value="ECO:0007669"/>
    <property type="project" value="InterPro"/>
</dbReference>
<dbReference type="InterPro" id="IPR017972">
    <property type="entry name" value="Cyt_P450_CS"/>
</dbReference>
<evidence type="ECO:0000256" key="15">
    <source>
        <dbReference type="ARBA" id="ARBA00052186"/>
    </source>
</evidence>
<evidence type="ECO:0000256" key="17">
    <source>
        <dbReference type="ARBA" id="ARBA00076193"/>
    </source>
</evidence>
<keyword evidence="20" id="KW-0732">Signal</keyword>
<keyword evidence="22" id="KW-1185">Reference proteome</keyword>
<evidence type="ECO:0000256" key="16">
    <source>
        <dbReference type="ARBA" id="ARBA00066682"/>
    </source>
</evidence>
<evidence type="ECO:0000256" key="10">
    <source>
        <dbReference type="ARBA" id="ARBA00023033"/>
    </source>
</evidence>
<evidence type="ECO:0000313" key="22">
    <source>
        <dbReference type="Proteomes" id="UP000187203"/>
    </source>
</evidence>
<evidence type="ECO:0000256" key="3">
    <source>
        <dbReference type="ARBA" id="ARBA00010617"/>
    </source>
</evidence>
<feature type="chain" id="PRO_5013000679" description="brassinosteroid 6-oxygenase" evidence="20">
    <location>
        <begin position="17"/>
        <end position="840"/>
    </location>
</feature>
<comment type="similarity">
    <text evidence="3">Belongs to the cytochrome P450 family.</text>
</comment>
<sequence length="840" mass="96376">MAVLVLLVAFWLVALALCFCFALLKWNEIRYSTRNGLPPGTMGCPVFGETTEFLKLGPNFMKKQKARYGSVFKTHILGCPTIVSMDPQLNRYILLNEGKGLVPGYPQSMLDILGKCNIAAVHGSAHKLMRGSMLSLIGPLVIKDELLPKIDKFMRSFLHNWSGKTIDIQDRTNEMALSVSFNLIVGKESTSLYEIFKPEFDKLFIGSLSLPINIPGANYHQGFQGRKKIVKMLKQIMVERRAASAIPHDDMLHRLLHSEDSKYNLTDEEIIDQIITILYSGYETVSTTSMMAIKYLHDHPQALQELREEHMAIREKKKPGEAIDWNDYKAMNFTRAVIFETSRLATVVNGVLRKTTEEMELNGFIIPKGWRIYVYTREINYDPFLYPESLTFNPWRWLDKSLETHNYCFIFGGGSRLCPGKELGIFQISTFLHYFVTSYRWEEVGRNEIHKFPRVEAPKGLQMRISKVTCIFLFIISALVPIYLDLKQSFQTHPRAFSVVVTLPVVPASTDNRDARVPSLMNLISSSMVLGIPAWNSSAFLNLDEQKRDQALTVVAMLSAETNLLLVEGRSKSDDKKRKHPSLELPDGSGFSDHIQFLQIYECWNENDYDIGWCKDHELQVIRSLVPNPLNQEPLLVLRIFQIHLLENRHGRQRQKWLRQIIIKSKRCLERELFLEALLSIRSELSSQFLAAWIIEDTDEEDSDAEDDEDDVGMVLDEGERGFPSQEGNKNPDFEDQASLYFRDSDEETENDSIMIVWSQEGENLTREQIEDEIKKVKEAHAEDEDVASMVTLPVLIFESMTLLKMAVLMPYWKMMHKCRCTDVASMVTVPVLIFESMEC</sequence>
<dbReference type="Proteomes" id="UP000187203">
    <property type="component" value="Unassembled WGS sequence"/>
</dbReference>
<dbReference type="GO" id="GO:0016020">
    <property type="term" value="C:membrane"/>
    <property type="evidence" value="ECO:0007669"/>
    <property type="project" value="UniProtKB-SubCell"/>
</dbReference>
<keyword evidence="18" id="KW-0752">Steroid biosynthesis</keyword>
<evidence type="ECO:0000256" key="4">
    <source>
        <dbReference type="ARBA" id="ARBA00022617"/>
    </source>
</evidence>
<dbReference type="EC" id="1.14.14.179" evidence="16"/>
<evidence type="ECO:0000256" key="13">
    <source>
        <dbReference type="ARBA" id="ARBA00051579"/>
    </source>
</evidence>
<dbReference type="PANTHER" id="PTHR24286:SF105">
    <property type="entry name" value="CYTOCHROME P450 85A-LIKE"/>
    <property type="match status" value="1"/>
</dbReference>
<dbReference type="GO" id="GO:0016125">
    <property type="term" value="P:sterol metabolic process"/>
    <property type="evidence" value="ECO:0007669"/>
    <property type="project" value="TreeGrafter"/>
</dbReference>
<feature type="binding site" description="axial binding residue" evidence="19">
    <location>
        <position position="418"/>
    </location>
    <ligand>
        <name>heme</name>
        <dbReference type="ChEBI" id="CHEBI:30413"/>
    </ligand>
    <ligandPart>
        <name>Fe</name>
        <dbReference type="ChEBI" id="CHEBI:18248"/>
    </ligandPart>
</feature>
<dbReference type="GO" id="GO:0009416">
    <property type="term" value="P:response to light stimulus"/>
    <property type="evidence" value="ECO:0007669"/>
    <property type="project" value="UniProtKB-ARBA"/>
</dbReference>
<evidence type="ECO:0000256" key="8">
    <source>
        <dbReference type="ARBA" id="ARBA00023002"/>
    </source>
</evidence>
<dbReference type="PROSITE" id="PS00086">
    <property type="entry name" value="CYTOCHROME_P450"/>
    <property type="match status" value="1"/>
</dbReference>
<evidence type="ECO:0000256" key="2">
    <source>
        <dbReference type="ARBA" id="ARBA00004167"/>
    </source>
</evidence>
<keyword evidence="5" id="KW-0812">Transmembrane</keyword>
<keyword evidence="4 19" id="KW-0349">Heme</keyword>
<dbReference type="OrthoDB" id="1372046at2759"/>
<dbReference type="FunFam" id="1.10.630.10:FF:000045">
    <property type="entry name" value="Cytochrome P450 85A1"/>
    <property type="match status" value="1"/>
</dbReference>
<dbReference type="SUPFAM" id="SSF48264">
    <property type="entry name" value="Cytochrome P450"/>
    <property type="match status" value="1"/>
</dbReference>
<dbReference type="GO" id="GO:0016705">
    <property type="term" value="F:oxidoreductase activity, acting on paired donors, with incorporation or reduction of molecular oxygen"/>
    <property type="evidence" value="ECO:0007669"/>
    <property type="project" value="InterPro"/>
</dbReference>
<keyword evidence="10" id="KW-0503">Monooxygenase</keyword>
<keyword evidence="7" id="KW-1133">Transmembrane helix</keyword>
<comment type="catalytic activity">
    <reaction evidence="14">
        <text>3-dehydro-6-deoxoteasterone + 2 reduced [NADPH--hemoprotein reductase] + 2 O2 = 3-dehydroteasterone + 2 oxidized [NADPH--hemoprotein reductase] + 3 H2O + 2 H(+)</text>
        <dbReference type="Rhea" id="RHEA:70039"/>
        <dbReference type="Rhea" id="RHEA-COMP:11964"/>
        <dbReference type="Rhea" id="RHEA-COMP:11965"/>
        <dbReference type="ChEBI" id="CHEBI:15377"/>
        <dbReference type="ChEBI" id="CHEBI:15378"/>
        <dbReference type="ChEBI" id="CHEBI:15379"/>
        <dbReference type="ChEBI" id="CHEBI:20000"/>
        <dbReference type="ChEBI" id="CHEBI:20710"/>
        <dbReference type="ChEBI" id="CHEBI:57618"/>
        <dbReference type="ChEBI" id="CHEBI:58210"/>
        <dbReference type="EC" id="1.14.14.179"/>
    </reaction>
    <physiologicalReaction direction="left-to-right" evidence="14">
        <dbReference type="Rhea" id="RHEA:70040"/>
    </physiologicalReaction>
</comment>
<dbReference type="STRING" id="93759.A0A1R3HP40"/>
<comment type="cofactor">
    <cofactor evidence="1 19">
        <name>heme</name>
        <dbReference type="ChEBI" id="CHEBI:30413"/>
    </cofactor>
</comment>
<comment type="catalytic activity">
    <reaction evidence="15">
        <text>6-deoxoteasterone + 2 reduced [NADPH--hemoprotein reductase] + 2 O2 = teasterone + 2 oxidized [NADPH--hemoprotein reductase] + 3 H2O + 2 H(+)</text>
        <dbReference type="Rhea" id="RHEA:70043"/>
        <dbReference type="Rhea" id="RHEA-COMP:11964"/>
        <dbReference type="Rhea" id="RHEA-COMP:11965"/>
        <dbReference type="ChEBI" id="CHEBI:15377"/>
        <dbReference type="ChEBI" id="CHEBI:15378"/>
        <dbReference type="ChEBI" id="CHEBI:15379"/>
        <dbReference type="ChEBI" id="CHEBI:20716"/>
        <dbReference type="ChEBI" id="CHEBI:26863"/>
        <dbReference type="ChEBI" id="CHEBI:57618"/>
        <dbReference type="ChEBI" id="CHEBI:58210"/>
        <dbReference type="EC" id="1.14.14.179"/>
    </reaction>
    <physiologicalReaction direction="left-to-right" evidence="15">
        <dbReference type="Rhea" id="RHEA:70044"/>
    </physiologicalReaction>
</comment>
<keyword evidence="11" id="KW-0472">Membrane</keyword>
<dbReference type="GO" id="GO:0016132">
    <property type="term" value="P:brassinosteroid biosynthetic process"/>
    <property type="evidence" value="ECO:0007669"/>
    <property type="project" value="UniProtKB-KW"/>
</dbReference>
<evidence type="ECO:0000313" key="21">
    <source>
        <dbReference type="EMBL" id="OMO72042.1"/>
    </source>
</evidence>
<dbReference type="InterPro" id="IPR001128">
    <property type="entry name" value="Cyt_P450"/>
</dbReference>
<dbReference type="Gene3D" id="1.10.630.10">
    <property type="entry name" value="Cytochrome P450"/>
    <property type="match status" value="1"/>
</dbReference>
<evidence type="ECO:0000256" key="1">
    <source>
        <dbReference type="ARBA" id="ARBA00001971"/>
    </source>
</evidence>
<evidence type="ECO:0000256" key="6">
    <source>
        <dbReference type="ARBA" id="ARBA00022723"/>
    </source>
</evidence>
<comment type="catalytic activity">
    <reaction evidence="13">
        <text>6-deoxocastasterone + 2 reduced [NADPH--hemoprotein reductase] + 2 O2 = castasterone + 2 oxidized [NADPH--hemoprotein reductase] + 3 H2O + 2 H(+)</text>
        <dbReference type="Rhea" id="RHEA:70031"/>
        <dbReference type="Rhea" id="RHEA-COMP:11964"/>
        <dbReference type="Rhea" id="RHEA-COMP:11965"/>
        <dbReference type="ChEBI" id="CHEBI:15377"/>
        <dbReference type="ChEBI" id="CHEBI:15378"/>
        <dbReference type="ChEBI" id="CHEBI:15379"/>
        <dbReference type="ChEBI" id="CHEBI:20712"/>
        <dbReference type="ChEBI" id="CHEBI:23051"/>
        <dbReference type="ChEBI" id="CHEBI:57618"/>
        <dbReference type="ChEBI" id="CHEBI:58210"/>
        <dbReference type="EC" id="1.14.14.179"/>
    </reaction>
    <physiologicalReaction direction="left-to-right" evidence="13">
        <dbReference type="Rhea" id="RHEA:70032"/>
    </physiologicalReaction>
</comment>
<comment type="catalytic activity">
    <reaction evidence="12">
        <text>6-deoxotyphasterol + 2 reduced [NADPH--hemoprotein reductase] + 2 O2 = typhasterol + 2 oxidized [NADPH--hemoprotein reductase] + 3 H2O + 2 H(+)</text>
        <dbReference type="Rhea" id="RHEA:70035"/>
        <dbReference type="Rhea" id="RHEA-COMP:11964"/>
        <dbReference type="Rhea" id="RHEA-COMP:11965"/>
        <dbReference type="ChEBI" id="CHEBI:15377"/>
        <dbReference type="ChEBI" id="CHEBI:15378"/>
        <dbReference type="ChEBI" id="CHEBI:15379"/>
        <dbReference type="ChEBI" id="CHEBI:20717"/>
        <dbReference type="ChEBI" id="CHEBI:27173"/>
        <dbReference type="ChEBI" id="CHEBI:57618"/>
        <dbReference type="ChEBI" id="CHEBI:58210"/>
        <dbReference type="EC" id="1.14.14.179"/>
    </reaction>
    <physiologicalReaction direction="left-to-right" evidence="12">
        <dbReference type="Rhea" id="RHEA:70036"/>
    </physiologicalReaction>
</comment>
<evidence type="ECO:0000256" key="18">
    <source>
        <dbReference type="ARBA" id="ARBA00084112"/>
    </source>
</evidence>
<evidence type="ECO:0000256" key="11">
    <source>
        <dbReference type="ARBA" id="ARBA00023136"/>
    </source>
</evidence>
<dbReference type="PRINTS" id="PR00465">
    <property type="entry name" value="EP450IV"/>
</dbReference>
<comment type="subcellular location">
    <subcellularLocation>
        <location evidence="2">Membrane</location>
        <topology evidence="2">Single-pass membrane protein</topology>
    </subcellularLocation>
</comment>
<proteinExistence type="inferred from homology"/>
<reference evidence="22" key="1">
    <citation type="submission" date="2013-09" db="EMBL/GenBank/DDBJ databases">
        <title>Corchorus olitorius genome sequencing.</title>
        <authorList>
            <person name="Alam M."/>
            <person name="Haque M.S."/>
            <person name="Islam M.S."/>
            <person name="Emdad E.M."/>
            <person name="Islam M.M."/>
            <person name="Ahmed B."/>
            <person name="Halim A."/>
            <person name="Hossen Q.M.M."/>
            <person name="Hossain M.Z."/>
            <person name="Ahmed R."/>
            <person name="Khan M.M."/>
            <person name="Islam R."/>
            <person name="Rashid M.M."/>
            <person name="Khan S.A."/>
            <person name="Rahman M.S."/>
            <person name="Alam M."/>
            <person name="Yahiya A.S."/>
            <person name="Khan M.S."/>
            <person name="Azam M.S."/>
            <person name="Haque T."/>
            <person name="Lashkar M.Z.H."/>
            <person name="Akhand A.I."/>
            <person name="Morshed G."/>
            <person name="Roy S."/>
            <person name="Uddin K.S."/>
            <person name="Rabeya T."/>
            <person name="Hossain A.S."/>
            <person name="Chowdhury A."/>
            <person name="Snigdha A.R."/>
            <person name="Mortoza M.S."/>
            <person name="Matin S.A."/>
            <person name="Hoque S.M.E."/>
            <person name="Islam M.K."/>
            <person name="Roy D.K."/>
            <person name="Haider R."/>
            <person name="Moosa M.M."/>
            <person name="Elias S.M."/>
            <person name="Hasan A.M."/>
            <person name="Jahan S."/>
            <person name="Shafiuddin M."/>
            <person name="Mahmood N."/>
            <person name="Shommy N.S."/>
        </authorList>
    </citation>
    <scope>NUCLEOTIDE SEQUENCE [LARGE SCALE GENOMIC DNA]</scope>
    <source>
        <strain evidence="22">cv. O-4</strain>
    </source>
</reference>
<protein>
    <recommendedName>
        <fullName evidence="16">brassinosteroid 6-oxygenase</fullName>
        <ecNumber evidence="16">1.14.14.179</ecNumber>
    </recommendedName>
    <alternativeName>
        <fullName evidence="17">Castasterone synthase</fullName>
    </alternativeName>
</protein>
<organism evidence="21 22">
    <name type="scientific">Corchorus olitorius</name>
    <dbReference type="NCBI Taxonomy" id="93759"/>
    <lineage>
        <taxon>Eukaryota</taxon>
        <taxon>Viridiplantae</taxon>
        <taxon>Streptophyta</taxon>
        <taxon>Embryophyta</taxon>
        <taxon>Tracheophyta</taxon>
        <taxon>Spermatophyta</taxon>
        <taxon>Magnoliopsida</taxon>
        <taxon>eudicotyledons</taxon>
        <taxon>Gunneridae</taxon>
        <taxon>Pentapetalae</taxon>
        <taxon>rosids</taxon>
        <taxon>malvids</taxon>
        <taxon>Malvales</taxon>
        <taxon>Malvaceae</taxon>
        <taxon>Grewioideae</taxon>
        <taxon>Apeibeae</taxon>
        <taxon>Corchorus</taxon>
    </lineage>
</organism>
<evidence type="ECO:0000256" key="9">
    <source>
        <dbReference type="ARBA" id="ARBA00023004"/>
    </source>
</evidence>
<evidence type="ECO:0000256" key="20">
    <source>
        <dbReference type="SAM" id="SignalP"/>
    </source>
</evidence>